<dbReference type="EMBL" id="JBHSLU010000078">
    <property type="protein sequence ID" value="MFC5507935.1"/>
    <property type="molecule type" value="Genomic_DNA"/>
</dbReference>
<dbReference type="Pfam" id="PF13450">
    <property type="entry name" value="NAD_binding_8"/>
    <property type="match status" value="1"/>
</dbReference>
<gene>
    <name evidence="2" type="ORF">ACFPN9_22090</name>
</gene>
<evidence type="ECO:0000313" key="2">
    <source>
        <dbReference type="EMBL" id="MFC5507935.1"/>
    </source>
</evidence>
<name>A0ABW0P5J3_9HYPH</name>
<evidence type="ECO:0000259" key="1">
    <source>
        <dbReference type="Pfam" id="PF01593"/>
    </source>
</evidence>
<dbReference type="Proteomes" id="UP001596060">
    <property type="component" value="Unassembled WGS sequence"/>
</dbReference>
<feature type="domain" description="Amine oxidase" evidence="1">
    <location>
        <begin position="86"/>
        <end position="309"/>
    </location>
</feature>
<dbReference type="Pfam" id="PF01593">
    <property type="entry name" value="Amino_oxidase"/>
    <property type="match status" value="1"/>
</dbReference>
<dbReference type="PANTHER" id="PTHR16128:SF5">
    <property type="entry name" value="FAD_NAD(P)-BINDING OXIDOREDUCTASE FAMILY PROTEIN"/>
    <property type="match status" value="1"/>
</dbReference>
<dbReference type="SUPFAM" id="SSF51905">
    <property type="entry name" value="FAD/NAD(P)-binding domain"/>
    <property type="match status" value="1"/>
</dbReference>
<dbReference type="Gene3D" id="3.50.50.60">
    <property type="entry name" value="FAD/NAD(P)-binding domain"/>
    <property type="match status" value="1"/>
</dbReference>
<comment type="caution">
    <text evidence="2">The sequence shown here is derived from an EMBL/GenBank/DDBJ whole genome shotgun (WGS) entry which is preliminary data.</text>
</comment>
<accession>A0ABW0P5J3</accession>
<protein>
    <submittedName>
        <fullName evidence="2">NAD(P)/FAD-dependent oxidoreductase</fullName>
    </submittedName>
</protein>
<evidence type="ECO:0000313" key="3">
    <source>
        <dbReference type="Proteomes" id="UP001596060"/>
    </source>
</evidence>
<dbReference type="InterPro" id="IPR002937">
    <property type="entry name" value="Amino_oxidase"/>
</dbReference>
<reference evidence="3" key="1">
    <citation type="journal article" date="2019" name="Int. J. Syst. Evol. Microbiol.">
        <title>The Global Catalogue of Microorganisms (GCM) 10K type strain sequencing project: providing services to taxonomists for standard genome sequencing and annotation.</title>
        <authorList>
            <consortium name="The Broad Institute Genomics Platform"/>
            <consortium name="The Broad Institute Genome Sequencing Center for Infectious Disease"/>
            <person name="Wu L."/>
            <person name="Ma J."/>
        </authorList>
    </citation>
    <scope>NUCLEOTIDE SEQUENCE [LARGE SCALE GENOMIC DNA]</scope>
    <source>
        <strain evidence="3">CCUG 43117</strain>
    </source>
</reference>
<organism evidence="2 3">
    <name type="scientific">Bosea massiliensis</name>
    <dbReference type="NCBI Taxonomy" id="151419"/>
    <lineage>
        <taxon>Bacteria</taxon>
        <taxon>Pseudomonadati</taxon>
        <taxon>Pseudomonadota</taxon>
        <taxon>Alphaproteobacteria</taxon>
        <taxon>Hyphomicrobiales</taxon>
        <taxon>Boseaceae</taxon>
        <taxon>Bosea</taxon>
    </lineage>
</organism>
<dbReference type="RefSeq" id="WP_066720806.1">
    <property type="nucleotide sequence ID" value="NZ_JBHSLU010000078.1"/>
</dbReference>
<proteinExistence type="predicted"/>
<sequence length="315" mass="33124">MNEHWAVIGAGMAGLAAARRLGAAGRSVTLFDKSRGLGGRMATRRAGGFRFDHGAQYFTTRGERFRELVTRLTGEGLVGRWGEDHVGLPGMSAPARALAPQATVVSECTVSSLTRGSHGWAVSAAEGPVATEGNGTFTGVIVAVPAPQAAPLLASAGCNWAGAARATYAPCWALMLGFQARTALTQDRLRPQDTAIAWIARDNSKPGRDASGDAIVVHATPGWSREHLEDTPEQAGAALHARFRALTGETAEQAFLAAHRWRYALVEQPLGEAFFWDPSARLGACGDWCIGPRVEAAFDSGDSLAAAILGPDPAR</sequence>
<dbReference type="InterPro" id="IPR036188">
    <property type="entry name" value="FAD/NAD-bd_sf"/>
</dbReference>
<dbReference type="PANTHER" id="PTHR16128">
    <property type="entry name" value="FAD/NAD(P)-BINDING OXIDOREDUCTASE FAMILY PROTEIN"/>
    <property type="match status" value="1"/>
</dbReference>
<keyword evidence="3" id="KW-1185">Reference proteome</keyword>
<dbReference type="Gene3D" id="3.90.660.10">
    <property type="match status" value="1"/>
</dbReference>